<feature type="region of interest" description="Disordered" evidence="1">
    <location>
        <begin position="1"/>
        <end position="325"/>
    </location>
</feature>
<dbReference type="InterPro" id="IPR012417">
    <property type="entry name" value="CaM-bd_dom_pln"/>
</dbReference>
<feature type="region of interest" description="Disordered" evidence="1">
    <location>
        <begin position="355"/>
        <end position="375"/>
    </location>
</feature>
<feature type="compositionally biased region" description="Basic and acidic residues" evidence="1">
    <location>
        <begin position="141"/>
        <end position="151"/>
    </location>
</feature>
<reference evidence="3" key="1">
    <citation type="journal article" date="2017" name="Gigascience">
        <title>The genome draft of coconut (Cocos nucifera).</title>
        <authorList>
            <person name="Xiao Y."/>
            <person name="Xu P."/>
            <person name="Fan H."/>
            <person name="Baudouin L."/>
            <person name="Xia W."/>
            <person name="Bocs S."/>
            <person name="Xu J."/>
            <person name="Li Q."/>
            <person name="Guo A."/>
            <person name="Zhou L."/>
            <person name="Li J."/>
            <person name="Wu Y."/>
            <person name="Ma Z."/>
            <person name="Armero A."/>
            <person name="Issali A.E."/>
            <person name="Liu N."/>
            <person name="Peng M."/>
            <person name="Yang Y."/>
        </authorList>
    </citation>
    <scope>NUCLEOTIDE SEQUENCE</scope>
    <source>
        <tissue evidence="3">Spear leaf of Hainan Tall coconut</tissue>
    </source>
</reference>
<evidence type="ECO:0000313" key="3">
    <source>
        <dbReference type="EMBL" id="KAG1364465.1"/>
    </source>
</evidence>
<feature type="compositionally biased region" description="Basic and acidic residues" evidence="1">
    <location>
        <begin position="1"/>
        <end position="15"/>
    </location>
</feature>
<reference evidence="3" key="2">
    <citation type="submission" date="2019-07" db="EMBL/GenBank/DDBJ databases">
        <authorList>
            <person name="Yang Y."/>
            <person name="Bocs S."/>
            <person name="Baudouin L."/>
        </authorList>
    </citation>
    <scope>NUCLEOTIDE SEQUENCE</scope>
    <source>
        <tissue evidence="3">Spear leaf of Hainan Tall coconut</tissue>
    </source>
</reference>
<dbReference type="EMBL" id="CM017882">
    <property type="protein sequence ID" value="KAG1364465.1"/>
    <property type="molecule type" value="Genomic_DNA"/>
</dbReference>
<proteinExistence type="predicted"/>
<dbReference type="GO" id="GO:0005516">
    <property type="term" value="F:calmodulin binding"/>
    <property type="evidence" value="ECO:0007669"/>
    <property type="project" value="InterPro"/>
</dbReference>
<evidence type="ECO:0000256" key="1">
    <source>
        <dbReference type="SAM" id="MobiDB-lite"/>
    </source>
</evidence>
<evidence type="ECO:0000259" key="2">
    <source>
        <dbReference type="Pfam" id="PF07839"/>
    </source>
</evidence>
<feature type="domain" description="Calmodulin-binding" evidence="2">
    <location>
        <begin position="252"/>
        <end position="354"/>
    </location>
</feature>
<sequence length="375" mass="40093">MATSRPRDTHLKEKSNSASSVPRHTDTLHWRRTTGPSVPGSPDRDPHRRPTASKSTTTSISRARSQPPSNATAGRRVPARNPTEKPLSLSGPPRRAPTPNTLKGKTVEASSSLPSAAVSSKAELDKASKPFKSAQTQPLATEKRLGADARKVTGIPTPSTTEAPPEMKSEQEEEPEIPVEKREPVDIPVLKHDSPDELDRTDSSEPNITEDTPDAASQTDQAHEPASTKAEIEIATTNDEGVGADGNKADEDRENPKEPEEKPAIESSEEPKSEPVVDDGKPEEADAEKATTVGSSETKKPEVVALTSPEVAATGRKKDAPRSNDVIEEARGKLMKKRKSKVLALVGAFEAVISLHEPEGQTGQTQGKSQDGEAL</sequence>
<evidence type="ECO:0000313" key="4">
    <source>
        <dbReference type="Proteomes" id="UP000797356"/>
    </source>
</evidence>
<gene>
    <name evidence="3" type="ORF">COCNU_11G012920</name>
</gene>
<feature type="compositionally biased region" description="Polar residues" evidence="1">
    <location>
        <begin position="52"/>
        <end position="72"/>
    </location>
</feature>
<dbReference type="Pfam" id="PF07839">
    <property type="entry name" value="CaM_binding"/>
    <property type="match status" value="1"/>
</dbReference>
<protein>
    <submittedName>
        <fullName evidence="3">Chromo domain-containing protein cec-1</fullName>
    </submittedName>
</protein>
<organism evidence="3 4">
    <name type="scientific">Cocos nucifera</name>
    <name type="common">Coconut palm</name>
    <dbReference type="NCBI Taxonomy" id="13894"/>
    <lineage>
        <taxon>Eukaryota</taxon>
        <taxon>Viridiplantae</taxon>
        <taxon>Streptophyta</taxon>
        <taxon>Embryophyta</taxon>
        <taxon>Tracheophyta</taxon>
        <taxon>Spermatophyta</taxon>
        <taxon>Magnoliopsida</taxon>
        <taxon>Liliopsida</taxon>
        <taxon>Arecaceae</taxon>
        <taxon>Arecoideae</taxon>
        <taxon>Cocoseae</taxon>
        <taxon>Attaleinae</taxon>
        <taxon>Cocos</taxon>
    </lineage>
</organism>
<name>A0A8K0IQK2_COCNU</name>
<feature type="compositionally biased region" description="Basic and acidic residues" evidence="1">
    <location>
        <begin position="247"/>
        <end position="289"/>
    </location>
</feature>
<feature type="compositionally biased region" description="Low complexity" evidence="1">
    <location>
        <begin position="109"/>
        <end position="121"/>
    </location>
</feature>
<dbReference type="Proteomes" id="UP000797356">
    <property type="component" value="Chromosome 11"/>
</dbReference>
<feature type="compositionally biased region" description="Polar residues" evidence="1">
    <location>
        <begin position="204"/>
        <end position="220"/>
    </location>
</feature>
<dbReference type="PANTHER" id="PTHR33349:SF20">
    <property type="entry name" value="CHROMO DOMAIN CEC-LIKE PROTEIN"/>
    <property type="match status" value="1"/>
</dbReference>
<dbReference type="AlphaFoldDB" id="A0A8K0IQK2"/>
<comment type="caution">
    <text evidence="3">The sequence shown here is derived from an EMBL/GenBank/DDBJ whole genome shotgun (WGS) entry which is preliminary data.</text>
</comment>
<keyword evidence="4" id="KW-1185">Reference proteome</keyword>
<feature type="compositionally biased region" description="Basic and acidic residues" evidence="1">
    <location>
        <begin position="178"/>
        <end position="203"/>
    </location>
</feature>
<accession>A0A8K0IQK2</accession>
<dbReference type="PANTHER" id="PTHR33349">
    <property type="entry name" value="EMB|CAB62594.1"/>
    <property type="match status" value="1"/>
</dbReference>
<dbReference type="OrthoDB" id="1939646at2759"/>